<evidence type="ECO:0000259" key="1">
    <source>
        <dbReference type="Pfam" id="PF05598"/>
    </source>
</evidence>
<keyword evidence="3" id="KW-1185">Reference proteome</keyword>
<feature type="domain" description="Transposase InsH N-terminal" evidence="1">
    <location>
        <begin position="46"/>
        <end position="117"/>
    </location>
</feature>
<evidence type="ECO:0000313" key="2">
    <source>
        <dbReference type="EMBL" id="QDU94486.1"/>
    </source>
</evidence>
<reference evidence="2 3" key="1">
    <citation type="submission" date="2019-02" db="EMBL/GenBank/DDBJ databases">
        <title>Deep-cultivation of Planctomycetes and their phenomic and genomic characterization uncovers novel biology.</title>
        <authorList>
            <person name="Wiegand S."/>
            <person name="Jogler M."/>
            <person name="Boedeker C."/>
            <person name="Pinto D."/>
            <person name="Vollmers J."/>
            <person name="Rivas-Marin E."/>
            <person name="Kohn T."/>
            <person name="Peeters S.H."/>
            <person name="Heuer A."/>
            <person name="Rast P."/>
            <person name="Oberbeckmann S."/>
            <person name="Bunk B."/>
            <person name="Jeske O."/>
            <person name="Meyerdierks A."/>
            <person name="Storesund J.E."/>
            <person name="Kallscheuer N."/>
            <person name="Luecker S."/>
            <person name="Lage O.M."/>
            <person name="Pohl T."/>
            <person name="Merkel B.J."/>
            <person name="Hornburger P."/>
            <person name="Mueller R.-W."/>
            <person name="Bruemmer F."/>
            <person name="Labrenz M."/>
            <person name="Spormann A.M."/>
            <person name="Op den Camp H."/>
            <person name="Overmann J."/>
            <person name="Amann R."/>
            <person name="Jetten M.S.M."/>
            <person name="Mascher T."/>
            <person name="Medema M.H."/>
            <person name="Devos D.P."/>
            <person name="Kaster A.-K."/>
            <person name="Ovreas L."/>
            <person name="Rohde M."/>
            <person name="Galperin M.Y."/>
            <person name="Jogler C."/>
        </authorList>
    </citation>
    <scope>NUCLEOTIDE SEQUENCE [LARGE SCALE GENOMIC DNA]</scope>
    <source>
        <strain evidence="2 3">Pla85_3_4</strain>
    </source>
</reference>
<accession>A0A518DRM5</accession>
<dbReference type="KEGG" id="lcre:Pla8534_22770"/>
<organism evidence="2 3">
    <name type="scientific">Lignipirellula cremea</name>
    <dbReference type="NCBI Taxonomy" id="2528010"/>
    <lineage>
        <taxon>Bacteria</taxon>
        <taxon>Pseudomonadati</taxon>
        <taxon>Planctomycetota</taxon>
        <taxon>Planctomycetia</taxon>
        <taxon>Pirellulales</taxon>
        <taxon>Pirellulaceae</taxon>
        <taxon>Lignipirellula</taxon>
    </lineage>
</organism>
<name>A0A518DRM5_9BACT</name>
<proteinExistence type="predicted"/>
<sequence>MLTLRDHQSGDLFDPWEYLGPQRRRLLERSWAGVFREYLLMHLPVSELTRHFRDGVGRPSKDLHMALGALVLQQLHDLTDQQTCEAVALNIAWHYALDIRHESDAYLCERTLRNYRSKVLELGLDEVLFRTLTDRLISAVGVDTTKQRLDSTAVRSAIRGLTRLGILVEAASKFLRELKRKLPEHYATVETEVLRKYVERQGDGCFADTRPSESKRRLPEAAQDVYALLQQFQQTAASLPSFQLLTRIFAEQCEVVNDPDQPVMVRPPRTSDCNTVLSPADPDASYNKHKGAGYMVQIMETYVEHAEPADEQEPVKPDLITHVAVGKMTTHDQDSIEPALEDVHARNVKPEELLADSHYGSNDSLETGRLHGVTIIAPSMPAKGKQQGKLTLEDFELAADGRVLRCPEGQAPIETSIGDVKLQVLFDSSVCAACPQRQCCPLSAVGRTSAR</sequence>
<dbReference type="AlphaFoldDB" id="A0A518DRM5"/>
<evidence type="ECO:0000313" key="3">
    <source>
        <dbReference type="Proteomes" id="UP000317648"/>
    </source>
</evidence>
<dbReference type="Proteomes" id="UP000317648">
    <property type="component" value="Chromosome"/>
</dbReference>
<gene>
    <name evidence="2" type="ORF">Pla8534_22770</name>
</gene>
<protein>
    <recommendedName>
        <fullName evidence="1">Transposase InsH N-terminal domain-containing protein</fullName>
    </recommendedName>
</protein>
<dbReference type="RefSeq" id="WP_197443182.1">
    <property type="nucleotide sequence ID" value="NZ_CP036433.1"/>
</dbReference>
<dbReference type="EMBL" id="CP036433">
    <property type="protein sequence ID" value="QDU94486.1"/>
    <property type="molecule type" value="Genomic_DNA"/>
</dbReference>
<dbReference type="InterPro" id="IPR008490">
    <property type="entry name" value="Transposase_InsH_N"/>
</dbReference>
<dbReference type="Pfam" id="PF05598">
    <property type="entry name" value="DUF772"/>
    <property type="match status" value="1"/>
</dbReference>